<dbReference type="OrthoDB" id="5013260at2759"/>
<comment type="caution">
    <text evidence="2">The sequence shown here is derived from an EMBL/GenBank/DDBJ whole genome shotgun (WGS) entry which is preliminary data.</text>
</comment>
<keyword evidence="3" id="KW-1185">Reference proteome</keyword>
<dbReference type="Proteomes" id="UP000582016">
    <property type="component" value="Unassembled WGS sequence"/>
</dbReference>
<reference evidence="2 3" key="1">
    <citation type="submission" date="2020-05" db="EMBL/GenBank/DDBJ databases">
        <title>Identification and distribution of gene clusters putatively required for synthesis of sphingolipid metabolism inhibitors in phylogenetically diverse species of the filamentous fungus Fusarium.</title>
        <authorList>
            <person name="Kim H.-S."/>
            <person name="Busman M."/>
            <person name="Brown D.W."/>
            <person name="Divon H."/>
            <person name="Uhlig S."/>
            <person name="Proctor R.H."/>
        </authorList>
    </citation>
    <scope>NUCLEOTIDE SEQUENCE [LARGE SCALE GENOMIC DNA]</scope>
    <source>
        <strain evidence="2 3">NRRL 13617</strain>
    </source>
</reference>
<organism evidence="2 3">
    <name type="scientific">Fusarium phyllophilum</name>
    <dbReference type="NCBI Taxonomy" id="47803"/>
    <lineage>
        <taxon>Eukaryota</taxon>
        <taxon>Fungi</taxon>
        <taxon>Dikarya</taxon>
        <taxon>Ascomycota</taxon>
        <taxon>Pezizomycotina</taxon>
        <taxon>Sordariomycetes</taxon>
        <taxon>Hypocreomycetidae</taxon>
        <taxon>Hypocreales</taxon>
        <taxon>Nectriaceae</taxon>
        <taxon>Fusarium</taxon>
        <taxon>Fusarium fujikuroi species complex</taxon>
    </lineage>
</organism>
<dbReference type="AlphaFoldDB" id="A0A8H5K1U1"/>
<sequence length="92" mass="10658">MANSTVSEFVNLLLVLFSIMFCCVCSKDFVMKIASDIYNHVVQFLARCQRALYWSLWLMLFMFILASIKVLTEDMNNIPQSKRAHPGGYYGY</sequence>
<keyword evidence="1" id="KW-0812">Transmembrane</keyword>
<evidence type="ECO:0000313" key="3">
    <source>
        <dbReference type="Proteomes" id="UP000582016"/>
    </source>
</evidence>
<gene>
    <name evidence="2" type="ORF">FPHYL_4667</name>
</gene>
<dbReference type="EMBL" id="JAAOAQ010000147">
    <property type="protein sequence ID" value="KAF5564566.1"/>
    <property type="molecule type" value="Genomic_DNA"/>
</dbReference>
<protein>
    <submittedName>
        <fullName evidence="2">Uncharacterized protein</fullName>
    </submittedName>
</protein>
<proteinExistence type="predicted"/>
<accession>A0A8H5K1U1</accession>
<feature type="transmembrane region" description="Helical" evidence="1">
    <location>
        <begin position="51"/>
        <end position="71"/>
    </location>
</feature>
<evidence type="ECO:0000256" key="1">
    <source>
        <dbReference type="SAM" id="Phobius"/>
    </source>
</evidence>
<feature type="transmembrane region" description="Helical" evidence="1">
    <location>
        <begin position="12"/>
        <end position="30"/>
    </location>
</feature>
<name>A0A8H5K1U1_9HYPO</name>
<keyword evidence="1" id="KW-0472">Membrane</keyword>
<keyword evidence="1" id="KW-1133">Transmembrane helix</keyword>
<evidence type="ECO:0000313" key="2">
    <source>
        <dbReference type="EMBL" id="KAF5564566.1"/>
    </source>
</evidence>